<evidence type="ECO:0008006" key="3">
    <source>
        <dbReference type="Google" id="ProtNLM"/>
    </source>
</evidence>
<evidence type="ECO:0000313" key="1">
    <source>
        <dbReference type="EMBL" id="WUX57128.1"/>
    </source>
</evidence>
<dbReference type="EMBL" id="CP109495">
    <property type="protein sequence ID" value="WUX57128.1"/>
    <property type="molecule type" value="Genomic_DNA"/>
</dbReference>
<reference evidence="1" key="1">
    <citation type="submission" date="2022-10" db="EMBL/GenBank/DDBJ databases">
        <title>The complete genomes of actinobacterial strains from the NBC collection.</title>
        <authorList>
            <person name="Joergensen T.S."/>
            <person name="Alvarez Arevalo M."/>
            <person name="Sterndorff E.B."/>
            <person name="Faurdal D."/>
            <person name="Vuksanovic O."/>
            <person name="Mourched A.-S."/>
            <person name="Charusanti P."/>
            <person name="Shaw S."/>
            <person name="Blin K."/>
            <person name="Weber T."/>
        </authorList>
    </citation>
    <scope>NUCLEOTIDE SEQUENCE</scope>
    <source>
        <strain evidence="1">NBC_01432</strain>
    </source>
</reference>
<dbReference type="Proteomes" id="UP001432209">
    <property type="component" value="Chromosome"/>
</dbReference>
<evidence type="ECO:0000313" key="2">
    <source>
        <dbReference type="Proteomes" id="UP001432209"/>
    </source>
</evidence>
<dbReference type="RefSeq" id="WP_329082241.1">
    <property type="nucleotide sequence ID" value="NZ_CP108849.2"/>
</dbReference>
<gene>
    <name evidence="1" type="ORF">OG442_39405</name>
</gene>
<protein>
    <recommendedName>
        <fullName evidence="3">PLAT domain-containing protein</fullName>
    </recommendedName>
</protein>
<accession>A0ABZ2AI59</accession>
<name>A0ABZ2AI59_STRNV</name>
<organism evidence="1 2">
    <name type="scientific">Streptomyces niveus</name>
    <name type="common">Streptomyces spheroides</name>
    <dbReference type="NCBI Taxonomy" id="193462"/>
    <lineage>
        <taxon>Bacteria</taxon>
        <taxon>Bacillati</taxon>
        <taxon>Actinomycetota</taxon>
        <taxon>Actinomycetes</taxon>
        <taxon>Kitasatosporales</taxon>
        <taxon>Streptomycetaceae</taxon>
        <taxon>Streptomyces</taxon>
    </lineage>
</organism>
<keyword evidence="2" id="KW-1185">Reference proteome</keyword>
<proteinExistence type="predicted"/>
<sequence length="131" mass="14515">MSPIADEIQGFLPLRISDVDADDDGISIEGDRWRLRINTKWRLSGGEGGLEGLVGDDVVETSLQSGPVGFDLSFTTHGGRTLRILSNFPYGEWIFSVWLPGDQQRIPVFDIEGPLQPTEKLDRQRGHADGH</sequence>